<dbReference type="PROSITE" id="PS51078">
    <property type="entry name" value="ICLR_ED"/>
    <property type="match status" value="1"/>
</dbReference>
<dbReference type="OrthoDB" id="9791752at2"/>
<comment type="function">
    <text evidence="4">May be an activator protein for the gylABX operon.</text>
</comment>
<dbReference type="SUPFAM" id="SSF55781">
    <property type="entry name" value="GAF domain-like"/>
    <property type="match status" value="1"/>
</dbReference>
<evidence type="ECO:0000256" key="3">
    <source>
        <dbReference type="ARBA" id="ARBA00023163"/>
    </source>
</evidence>
<dbReference type="PROSITE" id="PS51077">
    <property type="entry name" value="HTH_ICLR"/>
    <property type="match status" value="1"/>
</dbReference>
<dbReference type="GO" id="GO:0045892">
    <property type="term" value="P:negative regulation of DNA-templated transcription"/>
    <property type="evidence" value="ECO:0007669"/>
    <property type="project" value="TreeGrafter"/>
</dbReference>
<protein>
    <recommendedName>
        <fullName evidence="5">Glycerol operon regulatory protein</fullName>
    </recommendedName>
</protein>
<dbReference type="eggNOG" id="COG1414">
    <property type="taxonomic scope" value="Bacteria"/>
</dbReference>
<dbReference type="InterPro" id="IPR014757">
    <property type="entry name" value="Tscrpt_reg_IclR_C"/>
</dbReference>
<dbReference type="SUPFAM" id="SSF46785">
    <property type="entry name" value="Winged helix' DNA-binding domain"/>
    <property type="match status" value="1"/>
</dbReference>
<evidence type="ECO:0000256" key="4">
    <source>
        <dbReference type="ARBA" id="ARBA00058938"/>
    </source>
</evidence>
<dbReference type="GO" id="GO:0003677">
    <property type="term" value="F:DNA binding"/>
    <property type="evidence" value="ECO:0007669"/>
    <property type="project" value="UniProtKB-KW"/>
</dbReference>
<dbReference type="InterPro" id="IPR050707">
    <property type="entry name" value="HTH_MetabolicPath_Reg"/>
</dbReference>
<evidence type="ECO:0000313" key="9">
    <source>
        <dbReference type="Proteomes" id="UP000183508"/>
    </source>
</evidence>
<dbReference type="FunFam" id="1.10.10.10:FF:000056">
    <property type="entry name" value="IclR family transcriptional regulator"/>
    <property type="match status" value="1"/>
</dbReference>
<name>A0A1I7FFM1_9BACL</name>
<dbReference type="PANTHER" id="PTHR30136:SF24">
    <property type="entry name" value="HTH-TYPE TRANSCRIPTIONAL REPRESSOR ALLR"/>
    <property type="match status" value="1"/>
</dbReference>
<gene>
    <name evidence="8" type="ORF">SAMN05421543_101226</name>
</gene>
<feature type="domain" description="IclR-ED" evidence="7">
    <location>
        <begin position="69"/>
        <end position="252"/>
    </location>
</feature>
<keyword evidence="9" id="KW-1185">Reference proteome</keyword>
<dbReference type="InterPro" id="IPR005471">
    <property type="entry name" value="Tscrpt_reg_IclR_N"/>
</dbReference>
<dbReference type="Pfam" id="PF01614">
    <property type="entry name" value="IclR_C"/>
    <property type="match status" value="1"/>
</dbReference>
<evidence type="ECO:0000256" key="5">
    <source>
        <dbReference type="ARBA" id="ARBA00070406"/>
    </source>
</evidence>
<keyword evidence="3" id="KW-0804">Transcription</keyword>
<dbReference type="STRING" id="392015.SAMN05421543_101226"/>
<dbReference type="PANTHER" id="PTHR30136">
    <property type="entry name" value="HELIX-TURN-HELIX TRANSCRIPTIONAL REGULATOR, ICLR FAMILY"/>
    <property type="match status" value="1"/>
</dbReference>
<dbReference type="AlphaFoldDB" id="A0A1I7FFM1"/>
<dbReference type="InterPro" id="IPR029016">
    <property type="entry name" value="GAF-like_dom_sf"/>
</dbReference>
<keyword evidence="2" id="KW-0238">DNA-binding</keyword>
<dbReference type="Gene3D" id="3.30.450.40">
    <property type="match status" value="1"/>
</dbReference>
<evidence type="ECO:0000313" key="8">
    <source>
        <dbReference type="EMBL" id="SFU34934.1"/>
    </source>
</evidence>
<reference evidence="9" key="1">
    <citation type="submission" date="2016-10" db="EMBL/GenBank/DDBJ databases">
        <authorList>
            <person name="Varghese N."/>
        </authorList>
    </citation>
    <scope>NUCLEOTIDE SEQUENCE [LARGE SCALE GENOMIC DNA]</scope>
    <source>
        <strain evidence="9">DSM 17980</strain>
    </source>
</reference>
<dbReference type="InterPro" id="IPR036390">
    <property type="entry name" value="WH_DNA-bd_sf"/>
</dbReference>
<dbReference type="EMBL" id="FPBV01000001">
    <property type="protein sequence ID" value="SFU34934.1"/>
    <property type="molecule type" value="Genomic_DNA"/>
</dbReference>
<feature type="domain" description="HTH iclR-type" evidence="6">
    <location>
        <begin position="6"/>
        <end position="68"/>
    </location>
</feature>
<keyword evidence="1" id="KW-0805">Transcription regulation</keyword>
<evidence type="ECO:0000256" key="1">
    <source>
        <dbReference type="ARBA" id="ARBA00023015"/>
    </source>
</evidence>
<evidence type="ECO:0000259" key="7">
    <source>
        <dbReference type="PROSITE" id="PS51078"/>
    </source>
</evidence>
<dbReference type="RefSeq" id="WP_074948722.1">
    <property type="nucleotide sequence ID" value="NZ_FPBV01000001.1"/>
</dbReference>
<dbReference type="InterPro" id="IPR036388">
    <property type="entry name" value="WH-like_DNA-bd_sf"/>
</dbReference>
<accession>A0A1I7FFM1</accession>
<evidence type="ECO:0000256" key="2">
    <source>
        <dbReference type="ARBA" id="ARBA00023125"/>
    </source>
</evidence>
<dbReference type="Gene3D" id="1.10.10.10">
    <property type="entry name" value="Winged helix-like DNA-binding domain superfamily/Winged helix DNA-binding domain"/>
    <property type="match status" value="1"/>
</dbReference>
<evidence type="ECO:0000259" key="6">
    <source>
        <dbReference type="PROSITE" id="PS51077"/>
    </source>
</evidence>
<dbReference type="Proteomes" id="UP000183508">
    <property type="component" value="Unassembled WGS sequence"/>
</dbReference>
<sequence length="261" mass="29030">MDDYTVKSVDKAFWLLEVVSDHPDGIAITELAKRVGMYKSTVHRLLGTMMRRGYIEQDPKTGRYKLGYTVLDLGIKLLSSIDLRREALPYLQELAHLSNEVVHLALLDRGEVVYIDKVESANTIRMHSRVGTRVPVHATGLGKAILAFLPRREVQAIIDRYGLPKLTEHTITNRDAFLQSLQETRRTGCAFDIEEHQVGVCCVAAPVFEHSGRVVAACSVSGPSNRMGPDRLRDLVPLVKEAGRRISERLGYGDGAARARG</sequence>
<dbReference type="GO" id="GO:0003700">
    <property type="term" value="F:DNA-binding transcription factor activity"/>
    <property type="evidence" value="ECO:0007669"/>
    <property type="project" value="TreeGrafter"/>
</dbReference>
<proteinExistence type="predicted"/>
<organism evidence="8 9">
    <name type="scientific">Alicyclobacillus macrosporangiidus</name>
    <dbReference type="NCBI Taxonomy" id="392015"/>
    <lineage>
        <taxon>Bacteria</taxon>
        <taxon>Bacillati</taxon>
        <taxon>Bacillota</taxon>
        <taxon>Bacilli</taxon>
        <taxon>Bacillales</taxon>
        <taxon>Alicyclobacillaceae</taxon>
        <taxon>Alicyclobacillus</taxon>
    </lineage>
</organism>
<dbReference type="SMART" id="SM00346">
    <property type="entry name" value="HTH_ICLR"/>
    <property type="match status" value="1"/>
</dbReference>
<dbReference type="Pfam" id="PF09339">
    <property type="entry name" value="HTH_IclR"/>
    <property type="match status" value="1"/>
</dbReference>